<evidence type="ECO:0000313" key="3">
    <source>
        <dbReference type="EMBL" id="CAI2174760.1"/>
    </source>
</evidence>
<keyword evidence="2" id="KW-1133">Transmembrane helix</keyword>
<evidence type="ECO:0000256" key="2">
    <source>
        <dbReference type="SAM" id="Phobius"/>
    </source>
</evidence>
<feature type="transmembrane region" description="Helical" evidence="2">
    <location>
        <begin position="20"/>
        <end position="38"/>
    </location>
</feature>
<name>A0A9W4WNI3_9GLOM</name>
<gene>
    <name evidence="3" type="ORF">FWILDA_LOCUS6754</name>
</gene>
<keyword evidence="4" id="KW-1185">Reference proteome</keyword>
<feature type="compositionally biased region" description="Basic and acidic residues" evidence="1">
    <location>
        <begin position="107"/>
        <end position="120"/>
    </location>
</feature>
<feature type="compositionally biased region" description="Polar residues" evidence="1">
    <location>
        <begin position="76"/>
        <end position="106"/>
    </location>
</feature>
<accession>A0A9W4WNI3</accession>
<feature type="region of interest" description="Disordered" evidence="1">
    <location>
        <begin position="76"/>
        <end position="120"/>
    </location>
</feature>
<proteinExistence type="predicted"/>
<dbReference type="OrthoDB" id="2448307at2759"/>
<dbReference type="EMBL" id="CAMKVN010001253">
    <property type="protein sequence ID" value="CAI2174760.1"/>
    <property type="molecule type" value="Genomic_DNA"/>
</dbReference>
<sequence length="120" mass="14199">MLNINKWFTRRWAKINESIWTRLFILTSIIQTILVIVLESRVFERNNSIRLFVKGFKDTEEFTTCKIDSAEQRMIQSSSRYTPKVATNSTSRITPRMNTTRNASKNGSEEREFFNEGLRR</sequence>
<organism evidence="3 4">
    <name type="scientific">Funneliformis geosporum</name>
    <dbReference type="NCBI Taxonomy" id="1117311"/>
    <lineage>
        <taxon>Eukaryota</taxon>
        <taxon>Fungi</taxon>
        <taxon>Fungi incertae sedis</taxon>
        <taxon>Mucoromycota</taxon>
        <taxon>Glomeromycotina</taxon>
        <taxon>Glomeromycetes</taxon>
        <taxon>Glomerales</taxon>
        <taxon>Glomeraceae</taxon>
        <taxon>Funneliformis</taxon>
    </lineage>
</organism>
<reference evidence="3" key="1">
    <citation type="submission" date="2022-08" db="EMBL/GenBank/DDBJ databases">
        <authorList>
            <person name="Kallberg Y."/>
            <person name="Tangrot J."/>
            <person name="Rosling A."/>
        </authorList>
    </citation>
    <scope>NUCLEOTIDE SEQUENCE</scope>
    <source>
        <strain evidence="3">Wild A</strain>
    </source>
</reference>
<comment type="caution">
    <text evidence="3">The sequence shown here is derived from an EMBL/GenBank/DDBJ whole genome shotgun (WGS) entry which is preliminary data.</text>
</comment>
<keyword evidence="2" id="KW-0812">Transmembrane</keyword>
<protein>
    <submittedName>
        <fullName evidence="3">19052_t:CDS:1</fullName>
    </submittedName>
</protein>
<evidence type="ECO:0000256" key="1">
    <source>
        <dbReference type="SAM" id="MobiDB-lite"/>
    </source>
</evidence>
<keyword evidence="2" id="KW-0472">Membrane</keyword>
<dbReference type="AlphaFoldDB" id="A0A9W4WNI3"/>
<evidence type="ECO:0000313" key="4">
    <source>
        <dbReference type="Proteomes" id="UP001153678"/>
    </source>
</evidence>
<dbReference type="Proteomes" id="UP001153678">
    <property type="component" value="Unassembled WGS sequence"/>
</dbReference>